<dbReference type="PANTHER" id="PTHR47992">
    <property type="entry name" value="PROTEIN PHOSPHATASE"/>
    <property type="match status" value="1"/>
</dbReference>
<dbReference type="CDD" id="cd00143">
    <property type="entry name" value="PP2Cc"/>
    <property type="match status" value="1"/>
</dbReference>
<dbReference type="STRING" id="309798.COPRO5265_0975"/>
<dbReference type="Gene3D" id="3.60.40.10">
    <property type="entry name" value="PPM-type phosphatase domain"/>
    <property type="match status" value="1"/>
</dbReference>
<organism evidence="2 3">
    <name type="scientific">Coprothermobacter proteolyticus (strain ATCC 35245 / DSM 5265 / OCM 4 / BT)</name>
    <dbReference type="NCBI Taxonomy" id="309798"/>
    <lineage>
        <taxon>Bacteria</taxon>
        <taxon>Pseudomonadati</taxon>
        <taxon>Coprothermobacterota</taxon>
        <taxon>Coprothermobacteria</taxon>
        <taxon>Coprothermobacterales</taxon>
        <taxon>Coprothermobacteraceae</taxon>
        <taxon>Coprothermobacter</taxon>
    </lineage>
</organism>
<dbReference type="SMART" id="SM00331">
    <property type="entry name" value="PP2C_SIG"/>
    <property type="match status" value="1"/>
</dbReference>
<dbReference type="GO" id="GO:0004722">
    <property type="term" value="F:protein serine/threonine phosphatase activity"/>
    <property type="evidence" value="ECO:0007669"/>
    <property type="project" value="UniProtKB-EC"/>
</dbReference>
<dbReference type="InterPro" id="IPR015655">
    <property type="entry name" value="PP2C"/>
</dbReference>
<feature type="domain" description="PPM-type phosphatase" evidence="1">
    <location>
        <begin position="6"/>
        <end position="255"/>
    </location>
</feature>
<dbReference type="OrthoDB" id="9801841at2"/>
<proteinExistence type="predicted"/>
<dbReference type="Pfam" id="PF13672">
    <property type="entry name" value="PP2C_2"/>
    <property type="match status" value="1"/>
</dbReference>
<dbReference type="EC" id="3.1.3.16" evidence="2"/>
<dbReference type="eggNOG" id="COG0631">
    <property type="taxonomic scope" value="Bacteria"/>
</dbReference>
<dbReference type="EMBL" id="CP001145">
    <property type="protein sequence ID" value="ACI17893.1"/>
    <property type="molecule type" value="Genomic_DNA"/>
</dbReference>
<evidence type="ECO:0000313" key="2">
    <source>
        <dbReference type="EMBL" id="ACI17893.1"/>
    </source>
</evidence>
<keyword evidence="3" id="KW-1185">Reference proteome</keyword>
<dbReference type="RefSeq" id="WP_012544544.1">
    <property type="nucleotide sequence ID" value="NC_011295.1"/>
</dbReference>
<keyword evidence="2" id="KW-0378">Hydrolase</keyword>
<evidence type="ECO:0000259" key="1">
    <source>
        <dbReference type="PROSITE" id="PS51746"/>
    </source>
</evidence>
<gene>
    <name evidence="2" type="primary">ppp</name>
    <name evidence="2" type="ordered locus">COPRO5265_0975</name>
</gene>
<sequence>MSLHVEVEYMTHRGKVRSNNEDALLIMSDVIQKEEMADPQRIVFEGNSFVFAVADGMGGHKAGEVASRLALDYLALNWLSIETADSIDRCIQEMNLQIVKEALKDPSMSNMGTTLAGVLIRGSTVWVFNVGDSRVYGVHEDELKQISKDQSLVQALIDEGTITMEQARQHPLRGVLLQCLGGGLEGGTVQTVIKQFSLDEYDAFLICSDGLTDALNDEEISACLFHSKESRLGCLFEKYMKAGATDNMSAVLVYVCRKGVKGGFA</sequence>
<evidence type="ECO:0000313" key="3">
    <source>
        <dbReference type="Proteomes" id="UP000001732"/>
    </source>
</evidence>
<dbReference type="Proteomes" id="UP000001732">
    <property type="component" value="Chromosome"/>
</dbReference>
<dbReference type="InterPro" id="IPR001932">
    <property type="entry name" value="PPM-type_phosphatase-like_dom"/>
</dbReference>
<dbReference type="HOGENOM" id="CLU_034545_0_2_9"/>
<dbReference type="KEGG" id="cpo:COPRO5265_0975"/>
<reference evidence="2 3" key="2">
    <citation type="journal article" date="2014" name="Genome Announc.">
        <title>Complete Genome Sequence of Coprothermobacter proteolyticus DSM 5265.</title>
        <authorList>
            <person name="Alexiev A."/>
            <person name="Coil D.A."/>
            <person name="Badger J.H."/>
            <person name="Enticknap J."/>
            <person name="Ward N."/>
            <person name="Robb F.T."/>
            <person name="Eisen J.A."/>
        </authorList>
    </citation>
    <scope>NUCLEOTIDE SEQUENCE [LARGE SCALE GENOMIC DNA]</scope>
    <source>
        <strain evidence="3">ATCC 35245 / DSM 5265 / OCM 4 / BT</strain>
    </source>
</reference>
<dbReference type="InterPro" id="IPR036457">
    <property type="entry name" value="PPM-type-like_dom_sf"/>
</dbReference>
<reference evidence="3" key="1">
    <citation type="submission" date="2008-08" db="EMBL/GenBank/DDBJ databases">
        <title>The complete genome sequence of Coprothermobacter proteolyticus strain ATCC 5245 / DSM 5265 / BT.</title>
        <authorList>
            <person name="Dodson R.J."/>
            <person name="Durkin A.S."/>
            <person name="Wu M."/>
            <person name="Eisen J."/>
            <person name="Sutton G."/>
        </authorList>
    </citation>
    <scope>NUCLEOTIDE SEQUENCE [LARGE SCALE GENOMIC DNA]</scope>
    <source>
        <strain evidence="3">ATCC 35245 / DSM 5265 / OCM 4 / BT</strain>
    </source>
</reference>
<dbReference type="PROSITE" id="PS51746">
    <property type="entry name" value="PPM_2"/>
    <property type="match status" value="1"/>
</dbReference>
<dbReference type="SMART" id="SM00332">
    <property type="entry name" value="PP2Cc"/>
    <property type="match status" value="1"/>
</dbReference>
<dbReference type="AlphaFoldDB" id="B5Y951"/>
<name>B5Y951_COPPD</name>
<protein>
    <submittedName>
        <fullName evidence="2">Putative serine/threonine phosphatase ppp</fullName>
        <ecNumber evidence="2">3.1.3.16</ecNumber>
    </submittedName>
</protein>
<dbReference type="SUPFAM" id="SSF81606">
    <property type="entry name" value="PP2C-like"/>
    <property type="match status" value="1"/>
</dbReference>
<accession>B5Y951</accession>